<dbReference type="Proteomes" id="UP001285352">
    <property type="component" value="Unassembled WGS sequence"/>
</dbReference>
<keyword evidence="3" id="KW-1185">Reference proteome</keyword>
<name>A0ABU4VEJ6_9PSEU</name>
<reference evidence="2 3" key="1">
    <citation type="submission" date="2023-11" db="EMBL/GenBank/DDBJ databases">
        <title>Lentzea sokolovensis, sp. nov., Lentzea kristufkii, sp. nov., and Lentzea miocenensis, sp. nov., rare actinobacteria from Sokolov Coal Basin, Miocene lacustrine sediment, Czech Republic.</title>
        <authorList>
            <person name="Lara A."/>
            <person name="Kotroba L."/>
            <person name="Nouioui I."/>
            <person name="Neumann-Schaal M."/>
            <person name="Mast Y."/>
            <person name="Chronakova A."/>
        </authorList>
    </citation>
    <scope>NUCLEOTIDE SEQUENCE [LARGE SCALE GENOMIC DNA]</scope>
    <source>
        <strain evidence="2 3">BCCO 10_0061</strain>
    </source>
</reference>
<gene>
    <name evidence="2" type="ORF">SK854_44835</name>
</gene>
<organism evidence="2 3">
    <name type="scientific">Lentzea sokolovensis</name>
    <dbReference type="NCBI Taxonomy" id="3095429"/>
    <lineage>
        <taxon>Bacteria</taxon>
        <taxon>Bacillati</taxon>
        <taxon>Actinomycetota</taxon>
        <taxon>Actinomycetes</taxon>
        <taxon>Pseudonocardiales</taxon>
        <taxon>Pseudonocardiaceae</taxon>
        <taxon>Lentzea</taxon>
    </lineage>
</organism>
<sequence>MADVDDYFASLDAPARAAFERVRALAEELAPDAEQGLSYGLAALRHKGKPLLGFKAARDHLAVFPFSPAAVDVVRERLTGYSLSKGTIRFTTDMPLPDDVVRDLIRQRLGEIG</sequence>
<dbReference type="Gene3D" id="3.90.1150.200">
    <property type="match status" value="1"/>
</dbReference>
<proteinExistence type="predicted"/>
<reference evidence="2 3" key="2">
    <citation type="submission" date="2023-11" db="EMBL/GenBank/DDBJ databases">
        <authorList>
            <person name="Lara A.C."/>
            <person name="Chronakova A."/>
        </authorList>
    </citation>
    <scope>NUCLEOTIDE SEQUENCE [LARGE SCALE GENOMIC DNA]</scope>
    <source>
        <strain evidence="2 3">BCCO 10_0061</strain>
    </source>
</reference>
<accession>A0ABU4VEJ6</accession>
<dbReference type="RefSeq" id="WP_319981291.1">
    <property type="nucleotide sequence ID" value="NZ_JAXAVU010000017.1"/>
</dbReference>
<dbReference type="Pfam" id="PF08818">
    <property type="entry name" value="DUF1801"/>
    <property type="match status" value="1"/>
</dbReference>
<evidence type="ECO:0000313" key="2">
    <source>
        <dbReference type="EMBL" id="MDX8149315.1"/>
    </source>
</evidence>
<evidence type="ECO:0000313" key="3">
    <source>
        <dbReference type="Proteomes" id="UP001285352"/>
    </source>
</evidence>
<protein>
    <submittedName>
        <fullName evidence="2">DUF1801 domain-containing protein</fullName>
    </submittedName>
</protein>
<dbReference type="EMBL" id="JAXAVU010000017">
    <property type="protein sequence ID" value="MDX8149315.1"/>
    <property type="molecule type" value="Genomic_DNA"/>
</dbReference>
<dbReference type="InterPro" id="IPR014922">
    <property type="entry name" value="YdhG-like"/>
</dbReference>
<dbReference type="SUPFAM" id="SSF159888">
    <property type="entry name" value="YdhG-like"/>
    <property type="match status" value="1"/>
</dbReference>
<comment type="caution">
    <text evidence="2">The sequence shown here is derived from an EMBL/GenBank/DDBJ whole genome shotgun (WGS) entry which is preliminary data.</text>
</comment>
<evidence type="ECO:0000259" key="1">
    <source>
        <dbReference type="Pfam" id="PF08818"/>
    </source>
</evidence>
<feature type="domain" description="YdhG-like" evidence="1">
    <location>
        <begin position="16"/>
        <end position="108"/>
    </location>
</feature>